<evidence type="ECO:0000256" key="4">
    <source>
        <dbReference type="ARBA" id="ARBA00023136"/>
    </source>
</evidence>
<evidence type="ECO:0000256" key="5">
    <source>
        <dbReference type="RuleBase" id="RU363032"/>
    </source>
</evidence>
<dbReference type="OrthoDB" id="9785113at2"/>
<dbReference type="EMBL" id="CP016379">
    <property type="protein sequence ID" value="AZR74949.1"/>
    <property type="molecule type" value="Genomic_DNA"/>
</dbReference>
<keyword evidence="6" id="KW-1003">Cell membrane</keyword>
<evidence type="ECO:0000259" key="7">
    <source>
        <dbReference type="PROSITE" id="PS50928"/>
    </source>
</evidence>
<evidence type="ECO:0000256" key="2">
    <source>
        <dbReference type="ARBA" id="ARBA00022692"/>
    </source>
</evidence>
<gene>
    <name evidence="8" type="ORF">BBF96_14375</name>
</gene>
<keyword evidence="9" id="KW-1185">Reference proteome</keyword>
<evidence type="ECO:0000256" key="6">
    <source>
        <dbReference type="RuleBase" id="RU363054"/>
    </source>
</evidence>
<dbReference type="Pfam" id="PF00528">
    <property type="entry name" value="BPD_transp_1"/>
    <property type="match status" value="1"/>
</dbReference>
<name>A0A3S9T330_9FIRM</name>
<dbReference type="PANTHER" id="PTHR42727:SF1">
    <property type="entry name" value="PHOSPHATE TRANSPORT SYSTEM PERMEASE"/>
    <property type="match status" value="1"/>
</dbReference>
<dbReference type="SUPFAM" id="SSF161098">
    <property type="entry name" value="MetI-like"/>
    <property type="match status" value="1"/>
</dbReference>
<dbReference type="InterPro" id="IPR011864">
    <property type="entry name" value="Phosphate_PstC"/>
</dbReference>
<dbReference type="GO" id="GO:0005315">
    <property type="term" value="F:phosphate transmembrane transporter activity"/>
    <property type="evidence" value="ECO:0007669"/>
    <property type="project" value="InterPro"/>
</dbReference>
<feature type="transmembrane region" description="Helical" evidence="5">
    <location>
        <begin position="95"/>
        <end position="120"/>
    </location>
</feature>
<accession>A0A3S9T330</accession>
<dbReference type="GO" id="GO:0005886">
    <property type="term" value="C:plasma membrane"/>
    <property type="evidence" value="ECO:0007669"/>
    <property type="project" value="UniProtKB-SubCell"/>
</dbReference>
<dbReference type="PANTHER" id="PTHR42727">
    <property type="entry name" value="PHOSPHATE TRANSPORT SYSTEM PERMEASE PROTEIN"/>
    <property type="match status" value="1"/>
</dbReference>
<feature type="transmembrane region" description="Helical" evidence="5">
    <location>
        <begin position="246"/>
        <end position="271"/>
    </location>
</feature>
<sequence length="278" mass="29754">MVNGVVTIFILLGIFYLLLTNALPFFKDVSLREFLTSKIWNPTGWKNPEYGIISLIVSTLMVTFGSMVIAVPIGIACAAYLAEVASPKFREIVKPIIEILAGIPSVVIGFIGIVLSGPIIAKVLGTTNGLNAINGSILLSIMALPTIISLSEDAISSVPIEYKKASLAMGANRWQTLIRVTLPAALSGIIAAVMLGMGRAIGETMTVLMATGNAPAFPQGFTSPVRTMTATIAIELGEVPYYTTHFYGLFAIGLVLFLMTFVVNLVSDIILHKYQEVK</sequence>
<dbReference type="Gene3D" id="1.10.3720.10">
    <property type="entry name" value="MetI-like"/>
    <property type="match status" value="1"/>
</dbReference>
<dbReference type="Proteomes" id="UP000267250">
    <property type="component" value="Chromosome"/>
</dbReference>
<dbReference type="NCBIfam" id="TIGR02138">
    <property type="entry name" value="phosphate_pstC"/>
    <property type="match status" value="1"/>
</dbReference>
<comment type="function">
    <text evidence="6">Part of the binding-protein-dependent transport system for phosphate; probably responsible for the translocation of the substrate across the membrane.</text>
</comment>
<dbReference type="InterPro" id="IPR035906">
    <property type="entry name" value="MetI-like_sf"/>
</dbReference>
<dbReference type="KEGG" id="aft:BBF96_14375"/>
<feature type="transmembrane region" description="Helical" evidence="5">
    <location>
        <begin position="50"/>
        <end position="83"/>
    </location>
</feature>
<dbReference type="InterPro" id="IPR000515">
    <property type="entry name" value="MetI-like"/>
</dbReference>
<reference evidence="8 9" key="1">
    <citation type="submission" date="2016-07" db="EMBL/GenBank/DDBJ databases">
        <title>Genome and transcriptome analysis of iron-reducing fermentative bacteria Anoxybacter fermentans.</title>
        <authorList>
            <person name="Zeng X."/>
            <person name="Shao Z."/>
        </authorList>
    </citation>
    <scope>NUCLEOTIDE SEQUENCE [LARGE SCALE GENOMIC DNA]</scope>
    <source>
        <strain evidence="8 9">DY22613</strain>
    </source>
</reference>
<evidence type="ECO:0000256" key="3">
    <source>
        <dbReference type="ARBA" id="ARBA00022989"/>
    </source>
</evidence>
<dbReference type="AlphaFoldDB" id="A0A3S9T330"/>
<feature type="domain" description="ABC transmembrane type-1" evidence="7">
    <location>
        <begin position="56"/>
        <end position="267"/>
    </location>
</feature>
<dbReference type="GO" id="GO:0006817">
    <property type="term" value="P:phosphate ion transport"/>
    <property type="evidence" value="ECO:0007669"/>
    <property type="project" value="UniProtKB-KW"/>
</dbReference>
<keyword evidence="3 5" id="KW-1133">Transmembrane helix</keyword>
<comment type="subcellular location">
    <subcellularLocation>
        <location evidence="5">Cell membrane</location>
        <topology evidence="5">Multi-pass membrane protein</topology>
    </subcellularLocation>
    <subcellularLocation>
        <location evidence="1">Membrane</location>
        <topology evidence="1">Multi-pass membrane protein</topology>
    </subcellularLocation>
</comment>
<evidence type="ECO:0000313" key="9">
    <source>
        <dbReference type="Proteomes" id="UP000267250"/>
    </source>
</evidence>
<evidence type="ECO:0000256" key="1">
    <source>
        <dbReference type="ARBA" id="ARBA00004141"/>
    </source>
</evidence>
<feature type="transmembrane region" description="Helical" evidence="5">
    <location>
        <begin position="176"/>
        <end position="197"/>
    </location>
</feature>
<evidence type="ECO:0000313" key="8">
    <source>
        <dbReference type="EMBL" id="AZR74949.1"/>
    </source>
</evidence>
<proteinExistence type="inferred from homology"/>
<keyword evidence="4 5" id="KW-0472">Membrane</keyword>
<dbReference type="PROSITE" id="PS50928">
    <property type="entry name" value="ABC_TM1"/>
    <property type="match status" value="1"/>
</dbReference>
<keyword evidence="2 5" id="KW-0812">Transmembrane</keyword>
<dbReference type="CDD" id="cd06261">
    <property type="entry name" value="TM_PBP2"/>
    <property type="match status" value="1"/>
</dbReference>
<protein>
    <recommendedName>
        <fullName evidence="6">Phosphate transport system permease protein</fullName>
    </recommendedName>
</protein>
<organism evidence="8 9">
    <name type="scientific">Anoxybacter fermentans</name>
    <dbReference type="NCBI Taxonomy" id="1323375"/>
    <lineage>
        <taxon>Bacteria</taxon>
        <taxon>Bacillati</taxon>
        <taxon>Bacillota</taxon>
        <taxon>Clostridia</taxon>
        <taxon>Halanaerobiales</taxon>
        <taxon>Anoxybacter</taxon>
    </lineage>
</organism>
<keyword evidence="6" id="KW-0592">Phosphate transport</keyword>
<comment type="caution">
    <text evidence="6">Lacks conserved residue(s) required for the propagation of feature annotation.</text>
</comment>
<comment type="similarity">
    <text evidence="6">Belongs to the binding-protein-dependent transport system permease family. CysTW subfamily.</text>
</comment>
<keyword evidence="5" id="KW-0813">Transport</keyword>